<accession>A0ABQ5I082</accession>
<dbReference type="Proteomes" id="UP001151760">
    <property type="component" value="Unassembled WGS sequence"/>
</dbReference>
<dbReference type="EMBL" id="BQNB010020201">
    <property type="protein sequence ID" value="GJT93425.1"/>
    <property type="molecule type" value="Genomic_DNA"/>
</dbReference>
<evidence type="ECO:0000313" key="2">
    <source>
        <dbReference type="Proteomes" id="UP001151760"/>
    </source>
</evidence>
<reference evidence="1" key="2">
    <citation type="submission" date="2022-01" db="EMBL/GenBank/DDBJ databases">
        <authorList>
            <person name="Yamashiro T."/>
            <person name="Shiraishi A."/>
            <person name="Satake H."/>
            <person name="Nakayama K."/>
        </authorList>
    </citation>
    <scope>NUCLEOTIDE SEQUENCE</scope>
</reference>
<sequence>MKGEWGEVHVVKLGILKKELFKDPKVCKAIIDQVPTPTQLLRAWGLTPKELTDRMNILMCLRFLMEQTLIIVCVNEKEAQLPAQVEHLSAELAKPMEASHALEKENHIRCKKYKK</sequence>
<comment type="caution">
    <text evidence="1">The sequence shown here is derived from an EMBL/GenBank/DDBJ whole genome shotgun (WGS) entry which is preliminary data.</text>
</comment>
<reference evidence="1" key="1">
    <citation type="journal article" date="2022" name="Int. J. Mol. Sci.">
        <title>Draft Genome of Tanacetum Coccineum: Genomic Comparison of Closely Related Tanacetum-Family Plants.</title>
        <authorList>
            <person name="Yamashiro T."/>
            <person name="Shiraishi A."/>
            <person name="Nakayama K."/>
            <person name="Satake H."/>
        </authorList>
    </citation>
    <scope>NUCLEOTIDE SEQUENCE</scope>
</reference>
<keyword evidence="2" id="KW-1185">Reference proteome</keyword>
<evidence type="ECO:0000313" key="1">
    <source>
        <dbReference type="EMBL" id="GJT93425.1"/>
    </source>
</evidence>
<protein>
    <submittedName>
        <fullName evidence="1">Uncharacterized protein</fullName>
    </submittedName>
</protein>
<organism evidence="1 2">
    <name type="scientific">Tanacetum coccineum</name>
    <dbReference type="NCBI Taxonomy" id="301880"/>
    <lineage>
        <taxon>Eukaryota</taxon>
        <taxon>Viridiplantae</taxon>
        <taxon>Streptophyta</taxon>
        <taxon>Embryophyta</taxon>
        <taxon>Tracheophyta</taxon>
        <taxon>Spermatophyta</taxon>
        <taxon>Magnoliopsida</taxon>
        <taxon>eudicotyledons</taxon>
        <taxon>Gunneridae</taxon>
        <taxon>Pentapetalae</taxon>
        <taxon>asterids</taxon>
        <taxon>campanulids</taxon>
        <taxon>Asterales</taxon>
        <taxon>Asteraceae</taxon>
        <taxon>Asteroideae</taxon>
        <taxon>Anthemideae</taxon>
        <taxon>Anthemidinae</taxon>
        <taxon>Tanacetum</taxon>
    </lineage>
</organism>
<proteinExistence type="predicted"/>
<gene>
    <name evidence="1" type="ORF">Tco_1082270</name>
</gene>
<name>A0ABQ5I082_9ASTR</name>